<dbReference type="EMBL" id="BARW01040066">
    <property type="protein sequence ID" value="GAJ24295.1"/>
    <property type="molecule type" value="Genomic_DNA"/>
</dbReference>
<dbReference type="PANTHER" id="PTHR43536">
    <property type="entry name" value="MANNOSYLGLYCOPROTEIN ENDO-BETA-MANNOSIDASE"/>
    <property type="match status" value="1"/>
</dbReference>
<organism evidence="1">
    <name type="scientific">marine sediment metagenome</name>
    <dbReference type="NCBI Taxonomy" id="412755"/>
    <lineage>
        <taxon>unclassified sequences</taxon>
        <taxon>metagenomes</taxon>
        <taxon>ecological metagenomes</taxon>
    </lineage>
</organism>
<proteinExistence type="predicted"/>
<protein>
    <recommendedName>
        <fullName evidence="2">Glycoside hydrolase family 2 catalytic domain-containing protein</fullName>
    </recommendedName>
</protein>
<sequence>MMRYAKEMNWNLMRVEGYSIKELPEFYDMCDKYGIMLAPEIFARNNRDPELQVECFKEHLLEIRHHPSVIHFIGHDETVPTPYIDAE</sequence>
<gene>
    <name evidence="1" type="ORF">S12H4_60742</name>
</gene>
<accession>X1W2U1</accession>
<dbReference type="InterPro" id="IPR017853">
    <property type="entry name" value="GH"/>
</dbReference>
<dbReference type="GO" id="GO:0004553">
    <property type="term" value="F:hydrolase activity, hydrolyzing O-glycosyl compounds"/>
    <property type="evidence" value="ECO:0007669"/>
    <property type="project" value="InterPro"/>
</dbReference>
<comment type="caution">
    <text evidence="1">The sequence shown here is derived from an EMBL/GenBank/DDBJ whole genome shotgun (WGS) entry which is preliminary data.</text>
</comment>
<feature type="non-terminal residue" evidence="1">
    <location>
        <position position="87"/>
    </location>
</feature>
<dbReference type="Gene3D" id="3.20.20.80">
    <property type="entry name" value="Glycosidases"/>
    <property type="match status" value="1"/>
</dbReference>
<dbReference type="AlphaFoldDB" id="X1W2U1"/>
<name>X1W2U1_9ZZZZ</name>
<evidence type="ECO:0008006" key="2">
    <source>
        <dbReference type="Google" id="ProtNLM"/>
    </source>
</evidence>
<dbReference type="SUPFAM" id="SSF51445">
    <property type="entry name" value="(Trans)glycosidases"/>
    <property type="match status" value="1"/>
</dbReference>
<reference evidence="1" key="1">
    <citation type="journal article" date="2014" name="Front. Microbiol.">
        <title>High frequency of phylogenetically diverse reductive dehalogenase-homologous genes in deep subseafloor sedimentary metagenomes.</title>
        <authorList>
            <person name="Kawai M."/>
            <person name="Futagami T."/>
            <person name="Toyoda A."/>
            <person name="Takaki Y."/>
            <person name="Nishi S."/>
            <person name="Hori S."/>
            <person name="Arai W."/>
            <person name="Tsubouchi T."/>
            <person name="Morono Y."/>
            <person name="Uchiyama I."/>
            <person name="Ito T."/>
            <person name="Fujiyama A."/>
            <person name="Inagaki F."/>
            <person name="Takami H."/>
        </authorList>
    </citation>
    <scope>NUCLEOTIDE SEQUENCE</scope>
    <source>
        <strain evidence="1">Expedition CK06-06</strain>
    </source>
</reference>
<evidence type="ECO:0000313" key="1">
    <source>
        <dbReference type="EMBL" id="GAJ24295.1"/>
    </source>
</evidence>
<dbReference type="InterPro" id="IPR043534">
    <property type="entry name" value="EBDG/EBM"/>
</dbReference>
<dbReference type="PANTHER" id="PTHR43536:SF1">
    <property type="entry name" value="MANNOSYLGLYCOPROTEIN ENDO-BETA-MANNOSIDASE"/>
    <property type="match status" value="1"/>
</dbReference>